<protein>
    <submittedName>
        <fullName evidence="4">Beta-ketoacyl synthase</fullName>
    </submittedName>
</protein>
<keyword evidence="1" id="KW-0596">Phosphopantetheine</keyword>
<dbReference type="EMBL" id="RBPX01000183">
    <property type="protein sequence ID" value="RMO65271.1"/>
    <property type="molecule type" value="Genomic_DNA"/>
</dbReference>
<organism evidence="4 5">
    <name type="scientific">Pseudomonas syringae pv. aptata</name>
    <dbReference type="NCBI Taxonomy" id="83167"/>
    <lineage>
        <taxon>Bacteria</taxon>
        <taxon>Pseudomonadati</taxon>
        <taxon>Pseudomonadota</taxon>
        <taxon>Gammaproteobacteria</taxon>
        <taxon>Pseudomonadales</taxon>
        <taxon>Pseudomonadaceae</taxon>
        <taxon>Pseudomonas</taxon>
        <taxon>Pseudomonas syringae</taxon>
    </lineage>
</organism>
<keyword evidence="2" id="KW-0597">Phosphoprotein</keyword>
<dbReference type="InterPro" id="IPR054514">
    <property type="entry name" value="RhiE-like_linker"/>
</dbReference>
<gene>
    <name evidence="4" type="ORF">ALQ37_03414</name>
</gene>
<dbReference type="GO" id="GO:0006633">
    <property type="term" value="P:fatty acid biosynthetic process"/>
    <property type="evidence" value="ECO:0007669"/>
    <property type="project" value="TreeGrafter"/>
</dbReference>
<dbReference type="InterPro" id="IPR050091">
    <property type="entry name" value="PKS_NRPS_Biosynth_Enz"/>
</dbReference>
<evidence type="ECO:0000256" key="2">
    <source>
        <dbReference type="ARBA" id="ARBA00022553"/>
    </source>
</evidence>
<evidence type="ECO:0000313" key="4">
    <source>
        <dbReference type="EMBL" id="RMO65271.1"/>
    </source>
</evidence>
<dbReference type="AlphaFoldDB" id="A0A3M3X5Q9"/>
<dbReference type="Gene3D" id="3.30.70.3290">
    <property type="match status" value="1"/>
</dbReference>
<dbReference type="Pfam" id="PF22336">
    <property type="entry name" value="RhiE-like_linker"/>
    <property type="match status" value="1"/>
</dbReference>
<dbReference type="PANTHER" id="PTHR43775:SF37">
    <property type="entry name" value="SI:DKEY-61P9.11"/>
    <property type="match status" value="1"/>
</dbReference>
<accession>A0A3M3X5Q9</accession>
<evidence type="ECO:0000259" key="3">
    <source>
        <dbReference type="Pfam" id="PF22336"/>
    </source>
</evidence>
<evidence type="ECO:0000313" key="5">
    <source>
        <dbReference type="Proteomes" id="UP000274541"/>
    </source>
</evidence>
<proteinExistence type="predicted"/>
<evidence type="ECO:0000256" key="1">
    <source>
        <dbReference type="ARBA" id="ARBA00022450"/>
    </source>
</evidence>
<comment type="caution">
    <text evidence="4">The sequence shown here is derived from an EMBL/GenBank/DDBJ whole genome shotgun (WGS) entry which is preliminary data.</text>
</comment>
<reference evidence="4 5" key="1">
    <citation type="submission" date="2018-08" db="EMBL/GenBank/DDBJ databases">
        <title>Recombination of ecologically and evolutionarily significant loci maintains genetic cohesion in the Pseudomonas syringae species complex.</title>
        <authorList>
            <person name="Dillon M."/>
            <person name="Thakur S."/>
            <person name="Almeida R.N.D."/>
            <person name="Weir B.S."/>
            <person name="Guttman D.S."/>
        </authorList>
    </citation>
    <scope>NUCLEOTIDE SEQUENCE [LARGE SCALE GENOMIC DNA]</scope>
    <source>
        <strain evidence="4 5">ICMP 4388</strain>
    </source>
</reference>
<feature type="domain" description="RhiE-like KS-MAT linker" evidence="3">
    <location>
        <begin position="4"/>
        <end position="68"/>
    </location>
</feature>
<dbReference type="GO" id="GO:0004312">
    <property type="term" value="F:fatty acid synthase activity"/>
    <property type="evidence" value="ECO:0007669"/>
    <property type="project" value="TreeGrafter"/>
</dbReference>
<sequence length="207" mass="23549">MVLVLSAKTRRGLVSQAINLRQHLSSHPEQIEEVAYTLQVGRAELSYRLSIVAMDSADGLSKLTRFIESEAALSDADFSTGANELNHVSIFTGHIKGSKTEKMSNEALPKLLTLDNANRVAERFVKGVKFNWNLLYGGARPNRVVLPGYPFEQQRYWLPKDQVTTWYDADNFSNEQFVEHSFYENLLDRVLLDDLDTETVLQLLRKD</sequence>
<dbReference type="PANTHER" id="PTHR43775">
    <property type="entry name" value="FATTY ACID SYNTHASE"/>
    <property type="match status" value="1"/>
</dbReference>
<dbReference type="Proteomes" id="UP000274541">
    <property type="component" value="Unassembled WGS sequence"/>
</dbReference>
<name>A0A3M3X5Q9_PSEAP</name>